<dbReference type="PANTHER" id="PTHR31014">
    <property type="entry name" value="MITOCHONDRIAL TRANSLATION SYSTEM COMPONENT PET127-RELATED"/>
    <property type="match status" value="1"/>
</dbReference>
<evidence type="ECO:0000313" key="1">
    <source>
        <dbReference type="EMBL" id="SMN20015.1"/>
    </source>
</evidence>
<dbReference type="AlphaFoldDB" id="A0A1X7R308"/>
<dbReference type="InterPro" id="IPR013943">
    <property type="entry name" value="Pet127"/>
</dbReference>
<organism evidence="1 2">
    <name type="scientific">Maudiozyma saulgeensis</name>
    <dbReference type="NCBI Taxonomy" id="1789683"/>
    <lineage>
        <taxon>Eukaryota</taxon>
        <taxon>Fungi</taxon>
        <taxon>Dikarya</taxon>
        <taxon>Ascomycota</taxon>
        <taxon>Saccharomycotina</taxon>
        <taxon>Saccharomycetes</taxon>
        <taxon>Saccharomycetales</taxon>
        <taxon>Saccharomycetaceae</taxon>
        <taxon>Maudiozyma</taxon>
    </lineage>
</organism>
<dbReference type="GO" id="GO:0000964">
    <property type="term" value="P:mitochondrial RNA 5'-end processing"/>
    <property type="evidence" value="ECO:0007669"/>
    <property type="project" value="TreeGrafter"/>
</dbReference>
<dbReference type="Pfam" id="PF08634">
    <property type="entry name" value="Pet127"/>
    <property type="match status" value="1"/>
</dbReference>
<proteinExistence type="predicted"/>
<evidence type="ECO:0000313" key="2">
    <source>
        <dbReference type="Proteomes" id="UP000196158"/>
    </source>
</evidence>
<gene>
    <name evidence="1" type="ORF">KASA_0O06578G</name>
</gene>
<accession>A0A1X7R308</accession>
<dbReference type="PANTHER" id="PTHR31014:SF0">
    <property type="entry name" value="MITOCHONDRIAL TRANSLATION SYSTEM COMPONENT PET127-RELATED"/>
    <property type="match status" value="1"/>
</dbReference>
<dbReference type="GO" id="GO:0005740">
    <property type="term" value="C:mitochondrial envelope"/>
    <property type="evidence" value="ECO:0007669"/>
    <property type="project" value="TreeGrafter"/>
</dbReference>
<dbReference type="EMBL" id="FXLY01000004">
    <property type="protein sequence ID" value="SMN20015.1"/>
    <property type="molecule type" value="Genomic_DNA"/>
</dbReference>
<name>A0A1X7R308_9SACH</name>
<dbReference type="STRING" id="1789683.A0A1X7R308"/>
<dbReference type="Proteomes" id="UP000196158">
    <property type="component" value="Unassembled WGS sequence"/>
</dbReference>
<dbReference type="OrthoDB" id="10249045at2759"/>
<keyword evidence="2" id="KW-1185">Reference proteome</keyword>
<reference evidence="1 2" key="1">
    <citation type="submission" date="2017-04" db="EMBL/GenBank/DDBJ databases">
        <authorList>
            <person name="Afonso C.L."/>
            <person name="Miller P.J."/>
            <person name="Scott M.A."/>
            <person name="Spackman E."/>
            <person name="Goraichik I."/>
            <person name="Dimitrov K.M."/>
            <person name="Suarez D.L."/>
            <person name="Swayne D.E."/>
        </authorList>
    </citation>
    <scope>NUCLEOTIDE SEQUENCE [LARGE SCALE GENOMIC DNA]</scope>
</reference>
<sequence length="754" mass="87481">MLRVVTTKSLISAYRGRFFSNCCSLNKHKSTNAPIKIILKDGEVVTLPPHLDGNQKRITDARVRSGSKIQGRIKPKELRLRKRNRTSLDYNSDRMNKEAYKAIITDSISKNSFNVLFDTYGIKQETVILNDIIKKSDMEGLHPPQLTGDLHRVLYQPMTLHQLKDPRSNVYLFDPKLEKITPEFLEKKIYTTGNQKDPTNNKENAPLFITPHRDKSLMAVAKKLRKRYISSSSSMTAILSHFHFLLSNFRGLNIEDTPISDRFDHRRCNFSRGAKFPATVILRKMNNKIRSIDSDKTFDKEMVLSLLGHSLENFLTVDSKSPKLQDDFYHYSKINDFIVRSQLDAYDPSLPGTGVFDLKTRAVSAIRHDLPYVEKNNNVTGYRLDRIHGQYESFEREFYELIRSTLLKYSLQSRIGKMDGIFVAYHNISKLFGFQYLPQEELDYIIHSKYSHKFLNLLNQRNDDIINDVGQRDYIVNHLYQGREIANSIAESEFGTSFVMLKNALKYLEGELDKKLGPTNWEKCKIMMQTESKKVRLSNNEIINYPVLNIIAIPLPSDYHDESVINPKSSQDDIQRVMAEYSSRLEKEVHNPKFVENMVGIQLRVFHKQTNSEISKSGNIPNGKKLILEDNKRQNSYYSKTHTFQTPNFMNSEDVENWKVNSWWTPIKDSRTICRLYLEYCNIKLEALKHQSEVISDNQSVLKDQKKRIKFSKSGNEANERNNQFKKVLRAYGEKGALAEESINEDAIKTMWNS</sequence>
<protein>
    <submittedName>
        <fullName evidence="1">Similar to Saccharomyces cerevisiae YOR017W PET127 Protein with a role in 5'-end processing of mitochondrial RNAs, located in the mitochondrial membrane</fullName>
    </submittedName>
</protein>